<dbReference type="Proteomes" id="UP000182350">
    <property type="component" value="Unassembled WGS sequence"/>
</dbReference>
<evidence type="ECO:0000313" key="2">
    <source>
        <dbReference type="Proteomes" id="UP000182350"/>
    </source>
</evidence>
<dbReference type="RefSeq" id="WP_072325033.1">
    <property type="nucleotide sequence ID" value="NZ_FPJW01000002.1"/>
</dbReference>
<dbReference type="EMBL" id="FPJW01000002">
    <property type="protein sequence ID" value="SFX20196.1"/>
    <property type="molecule type" value="Genomic_DNA"/>
</dbReference>
<sequence length="156" mass="18009">MSLEPYVRNGQLHLEDQTLTLKLGLHDGLQLAVELDRQLQLKESLSETLIEGFYRNLLDSLMLLSPRERQTLLQEASLEATACLLRIFRGQPTEEQLRSNLSQRRLSQIEEEPLYLARTLPPADELAQVLAPFYRKVEEQVLTGRIELQDPQGCYY</sequence>
<dbReference type="SUPFAM" id="SSF48029">
    <property type="entry name" value="FliG"/>
    <property type="match status" value="1"/>
</dbReference>
<keyword evidence="2" id="KW-1185">Reference proteome</keyword>
<dbReference type="InterPro" id="IPR011002">
    <property type="entry name" value="FliG_a-hlx"/>
</dbReference>
<accession>A0A1K1V612</accession>
<protein>
    <submittedName>
        <fullName evidence="1">Uncharacterized protein</fullName>
    </submittedName>
</protein>
<proteinExistence type="predicted"/>
<dbReference type="AlphaFoldDB" id="A0A1K1V612"/>
<name>A0A1K1V612_9GAMM</name>
<dbReference type="OrthoDB" id="6119549at2"/>
<organism evidence="1 2">
    <name type="scientific">Marinospirillum alkaliphilum DSM 21637</name>
    <dbReference type="NCBI Taxonomy" id="1122209"/>
    <lineage>
        <taxon>Bacteria</taxon>
        <taxon>Pseudomonadati</taxon>
        <taxon>Pseudomonadota</taxon>
        <taxon>Gammaproteobacteria</taxon>
        <taxon>Oceanospirillales</taxon>
        <taxon>Oceanospirillaceae</taxon>
        <taxon>Marinospirillum</taxon>
    </lineage>
</organism>
<reference evidence="1 2" key="1">
    <citation type="submission" date="2016-11" db="EMBL/GenBank/DDBJ databases">
        <authorList>
            <person name="Jaros S."/>
            <person name="Januszkiewicz K."/>
            <person name="Wedrychowicz H."/>
        </authorList>
    </citation>
    <scope>NUCLEOTIDE SEQUENCE [LARGE SCALE GENOMIC DNA]</scope>
    <source>
        <strain evidence="1 2">DSM 21637</strain>
    </source>
</reference>
<gene>
    <name evidence="1" type="ORF">SAMN02745752_00783</name>
</gene>
<evidence type="ECO:0000313" key="1">
    <source>
        <dbReference type="EMBL" id="SFX20196.1"/>
    </source>
</evidence>